<keyword evidence="3" id="KW-0963">Cytoplasm</keyword>
<dbReference type="PANTHER" id="PTHR33643:SF1">
    <property type="entry name" value="UREASE ACCESSORY PROTEIN D"/>
    <property type="match status" value="1"/>
</dbReference>
<comment type="subcellular location">
    <subcellularLocation>
        <location evidence="3">Cytoplasm</location>
    </subcellularLocation>
</comment>
<dbReference type="Pfam" id="PF01774">
    <property type="entry name" value="UreD"/>
    <property type="match status" value="1"/>
</dbReference>
<comment type="subunit">
    <text evidence="3">UreD, UreF and UreG form a complex that acts as a GTP-hydrolysis-dependent molecular chaperone, activating the urease apoprotein by helping to assemble the nickel containing metallocenter of UreC. The UreE protein probably delivers the nickel.</text>
</comment>
<evidence type="ECO:0000313" key="4">
    <source>
        <dbReference type="EMBL" id="SMP18223.1"/>
    </source>
</evidence>
<reference evidence="4 5" key="1">
    <citation type="submission" date="2017-05" db="EMBL/GenBank/DDBJ databases">
        <authorList>
            <person name="Varghese N."/>
            <person name="Submissions S."/>
        </authorList>
    </citation>
    <scope>NUCLEOTIDE SEQUENCE [LARGE SCALE GENOMIC DNA]</scope>
    <source>
        <strain evidence="4 5">DSM 29734</strain>
    </source>
</reference>
<gene>
    <name evidence="3" type="primary">ureD</name>
    <name evidence="4" type="ORF">SAMN06265373_103247</name>
</gene>
<comment type="similarity">
    <text evidence="1 3">Belongs to the UreD family.</text>
</comment>
<evidence type="ECO:0000256" key="2">
    <source>
        <dbReference type="ARBA" id="ARBA00023186"/>
    </source>
</evidence>
<evidence type="ECO:0000256" key="1">
    <source>
        <dbReference type="ARBA" id="ARBA00007177"/>
    </source>
</evidence>
<sequence length="252" mass="27422">MSVLDDLRLSGSSRVLFPNANYPNGRTAALQAVLLNTAGGITGGDQFDITTHTGEGSHLTLTTQAAERAYRSIDAHMGRLDSSLHISPNARLDWLPQETILFDGAALSRSLTVEMHSTSRFLMVEPMIFGRTAMGETVQSMELFDRITVKRDGELLFADRVKLCGHAQNHLNRAAIAGGARAMATLLLAAPDADRYLDTLRSYLPQTAGASMIRDGLLFARILASDGHALRQSLLPTLTYLNGADLPRTWML</sequence>
<proteinExistence type="inferred from homology"/>
<comment type="function">
    <text evidence="3">Required for maturation of urease via the functional incorporation of the urease nickel metallocenter.</text>
</comment>
<keyword evidence="3" id="KW-0996">Nickel insertion</keyword>
<protein>
    <recommendedName>
        <fullName evidence="3">Urease accessory protein UreD</fullName>
    </recommendedName>
</protein>
<dbReference type="HAMAP" id="MF_01384">
    <property type="entry name" value="UreD"/>
    <property type="match status" value="1"/>
</dbReference>
<dbReference type="InterPro" id="IPR002669">
    <property type="entry name" value="UreD"/>
</dbReference>
<evidence type="ECO:0000256" key="3">
    <source>
        <dbReference type="HAMAP-Rule" id="MF_01384"/>
    </source>
</evidence>
<accession>A0ABY1NU50</accession>
<evidence type="ECO:0000313" key="5">
    <source>
        <dbReference type="Proteomes" id="UP001157961"/>
    </source>
</evidence>
<keyword evidence="2 3" id="KW-0143">Chaperone</keyword>
<comment type="caution">
    <text evidence="4">The sequence shown here is derived from an EMBL/GenBank/DDBJ whole genome shotgun (WGS) entry which is preliminary data.</text>
</comment>
<dbReference type="EMBL" id="FXTY01000003">
    <property type="protein sequence ID" value="SMP18223.1"/>
    <property type="molecule type" value="Genomic_DNA"/>
</dbReference>
<dbReference type="PANTHER" id="PTHR33643">
    <property type="entry name" value="UREASE ACCESSORY PROTEIN D"/>
    <property type="match status" value="1"/>
</dbReference>
<name>A0ABY1NU50_9RHOB</name>
<organism evidence="4 5">
    <name type="scientific">Shimia sagamensis</name>
    <dbReference type="NCBI Taxonomy" id="1566352"/>
    <lineage>
        <taxon>Bacteria</taxon>
        <taxon>Pseudomonadati</taxon>
        <taxon>Pseudomonadota</taxon>
        <taxon>Alphaproteobacteria</taxon>
        <taxon>Rhodobacterales</taxon>
        <taxon>Roseobacteraceae</taxon>
    </lineage>
</organism>
<dbReference type="Proteomes" id="UP001157961">
    <property type="component" value="Unassembled WGS sequence"/>
</dbReference>
<keyword evidence="5" id="KW-1185">Reference proteome</keyword>